<dbReference type="InterPro" id="IPR003594">
    <property type="entry name" value="HATPase_dom"/>
</dbReference>
<dbReference type="InterPro" id="IPR011712">
    <property type="entry name" value="Sig_transdc_His_kin_sub3_dim/P"/>
</dbReference>
<keyword evidence="5" id="KW-0547">Nucleotide-binding</keyword>
<name>A0A4Q2T7P8_9ACTN</name>
<proteinExistence type="predicted"/>
<feature type="transmembrane region" description="Helical" evidence="9">
    <location>
        <begin position="64"/>
        <end position="82"/>
    </location>
</feature>
<evidence type="ECO:0000313" key="13">
    <source>
        <dbReference type="Proteomes" id="UP000291101"/>
    </source>
</evidence>
<keyword evidence="13" id="KW-1185">Reference proteome</keyword>
<keyword evidence="9" id="KW-0812">Transmembrane</keyword>
<feature type="transmembrane region" description="Helical" evidence="9">
    <location>
        <begin position="245"/>
        <end position="266"/>
    </location>
</feature>
<gene>
    <name evidence="12" type="ORF">EUA94_01540</name>
</gene>
<evidence type="ECO:0000256" key="2">
    <source>
        <dbReference type="ARBA" id="ARBA00012438"/>
    </source>
</evidence>
<comment type="catalytic activity">
    <reaction evidence="1">
        <text>ATP + protein L-histidine = ADP + protein N-phospho-L-histidine.</text>
        <dbReference type="EC" id="2.7.13.3"/>
    </reaction>
</comment>
<accession>A0A4Q2T7P8</accession>
<feature type="transmembrane region" description="Helical" evidence="9">
    <location>
        <begin position="102"/>
        <end position="124"/>
    </location>
</feature>
<dbReference type="PANTHER" id="PTHR24421:SF10">
    <property type="entry name" value="NITRATE_NITRITE SENSOR PROTEIN NARQ"/>
    <property type="match status" value="1"/>
</dbReference>
<sequence>MIESRAWSWVAVAVAAIALVATPFVRVEAGAPVLDLPLDALFLVAMLSSAGLGLLVLRRRPGHVIGWLLLLNGVVLALTGFVESAAQLSLSGAALSTPVRLAAVWQTHGWSATFAPLVALAWVFPDGRLLSRRWRVPAALGTASFVVTLASGVLSRSPLDRPYDVVPPLAVLPDGVGSALQLVGLLGMLLTFVAGFACLVMRFRASRGVERHQLKWIALSGASVPVSIACGILDPGTDGPTAVTVVPFVLMLVVVPLSISIAVLRYRLYDIDRLISVAVLYGVLTALLGGAFVGVIVLGGVVLGDGSTITTAVATLGVALAFRPLRDRTQRRVDHRFNRARYDAMEAVDAFLDDVRSGRVEPEVVAGVLARGLRDPTLRLYFWLPDPGVHADSAGRLVPQLPDHPVGRTPIRRGDLLVATLIHDPDTGSAPGTMDAVLVRAGLAIEVARLRVEVRRQLAEVQDSRLRILSATQAERRRLERDLHDGAQQRLVSVGLDLRHLQQTLSDKRVSIALDGAVSGLSEAIQELRDLANGVRPNALDAGLASAFSGLAASARLPTAVDATDQRFAPEIEAAAYFVASEGLANAVKHSGASRVRLIAAHADGVLRVAVVDDGRGGATPGGGSGLVGLADRLASVGGRLAIDSGPGRGTRLEVEIPCA</sequence>
<evidence type="ECO:0000259" key="10">
    <source>
        <dbReference type="Pfam" id="PF02518"/>
    </source>
</evidence>
<evidence type="ECO:0000256" key="4">
    <source>
        <dbReference type="ARBA" id="ARBA00022679"/>
    </source>
</evidence>
<keyword evidence="9" id="KW-1133">Transmembrane helix</keyword>
<feature type="transmembrane region" description="Helical" evidence="9">
    <location>
        <begin position="136"/>
        <end position="159"/>
    </location>
</feature>
<reference evidence="12 13" key="1">
    <citation type="submission" date="2019-01" db="EMBL/GenBank/DDBJ databases">
        <title>Novel species of Nocardioides.</title>
        <authorList>
            <person name="Liu Q."/>
            <person name="X Y.-H."/>
        </authorList>
    </citation>
    <scope>NUCLEOTIDE SEQUENCE [LARGE SCALE GENOMIC DNA]</scope>
    <source>
        <strain evidence="12 13">HLT2-9</strain>
    </source>
</reference>
<protein>
    <recommendedName>
        <fullName evidence="2">histidine kinase</fullName>
        <ecNumber evidence="2">2.7.13.3</ecNumber>
    </recommendedName>
</protein>
<dbReference type="Gene3D" id="3.30.565.10">
    <property type="entry name" value="Histidine kinase-like ATPase, C-terminal domain"/>
    <property type="match status" value="1"/>
</dbReference>
<evidence type="ECO:0000256" key="9">
    <source>
        <dbReference type="SAM" id="Phobius"/>
    </source>
</evidence>
<organism evidence="12 13">
    <name type="scientific">Nocardioides zhouii</name>
    <dbReference type="NCBI Taxonomy" id="1168729"/>
    <lineage>
        <taxon>Bacteria</taxon>
        <taxon>Bacillati</taxon>
        <taxon>Actinomycetota</taxon>
        <taxon>Actinomycetes</taxon>
        <taxon>Propionibacteriales</taxon>
        <taxon>Nocardioidaceae</taxon>
        <taxon>Nocardioides</taxon>
    </lineage>
</organism>
<feature type="transmembrane region" description="Helical" evidence="9">
    <location>
        <begin position="213"/>
        <end position="233"/>
    </location>
</feature>
<dbReference type="OrthoDB" id="3217947at2"/>
<dbReference type="EC" id="2.7.13.3" evidence="2"/>
<evidence type="ECO:0000256" key="5">
    <source>
        <dbReference type="ARBA" id="ARBA00022741"/>
    </source>
</evidence>
<dbReference type="GO" id="GO:0005524">
    <property type="term" value="F:ATP binding"/>
    <property type="evidence" value="ECO:0007669"/>
    <property type="project" value="UniProtKB-KW"/>
</dbReference>
<evidence type="ECO:0000256" key="6">
    <source>
        <dbReference type="ARBA" id="ARBA00022777"/>
    </source>
</evidence>
<dbReference type="Pfam" id="PF07730">
    <property type="entry name" value="HisKA_3"/>
    <property type="match status" value="1"/>
</dbReference>
<feature type="transmembrane region" description="Helical" evidence="9">
    <location>
        <begin position="309"/>
        <end position="326"/>
    </location>
</feature>
<comment type="caution">
    <text evidence="12">The sequence shown here is derived from an EMBL/GenBank/DDBJ whole genome shotgun (WGS) entry which is preliminary data.</text>
</comment>
<dbReference type="GO" id="GO:0016020">
    <property type="term" value="C:membrane"/>
    <property type="evidence" value="ECO:0007669"/>
    <property type="project" value="InterPro"/>
</dbReference>
<dbReference type="PANTHER" id="PTHR24421">
    <property type="entry name" value="NITRATE/NITRITE SENSOR PROTEIN NARX-RELATED"/>
    <property type="match status" value="1"/>
</dbReference>
<keyword evidence="7" id="KW-0067">ATP-binding</keyword>
<evidence type="ECO:0000313" key="12">
    <source>
        <dbReference type="EMBL" id="RYC14832.1"/>
    </source>
</evidence>
<dbReference type="SUPFAM" id="SSF55874">
    <property type="entry name" value="ATPase domain of HSP90 chaperone/DNA topoisomerase II/histidine kinase"/>
    <property type="match status" value="1"/>
</dbReference>
<dbReference type="InterPro" id="IPR050482">
    <property type="entry name" value="Sensor_HK_TwoCompSys"/>
</dbReference>
<keyword evidence="4" id="KW-0808">Transferase</keyword>
<feature type="transmembrane region" description="Helical" evidence="9">
    <location>
        <begin position="40"/>
        <end position="57"/>
    </location>
</feature>
<dbReference type="Gene3D" id="1.20.5.1930">
    <property type="match status" value="1"/>
</dbReference>
<keyword evidence="3" id="KW-0597">Phosphoprotein</keyword>
<keyword evidence="8" id="KW-0902">Two-component regulatory system</keyword>
<dbReference type="GO" id="GO:0046983">
    <property type="term" value="F:protein dimerization activity"/>
    <property type="evidence" value="ECO:0007669"/>
    <property type="project" value="InterPro"/>
</dbReference>
<dbReference type="InterPro" id="IPR036890">
    <property type="entry name" value="HATPase_C_sf"/>
</dbReference>
<dbReference type="Pfam" id="PF02518">
    <property type="entry name" value="HATPase_c"/>
    <property type="match status" value="1"/>
</dbReference>
<evidence type="ECO:0000256" key="3">
    <source>
        <dbReference type="ARBA" id="ARBA00022553"/>
    </source>
</evidence>
<feature type="domain" description="Signal transduction histidine kinase subgroup 3 dimerisation and phosphoacceptor" evidence="11">
    <location>
        <begin position="475"/>
        <end position="540"/>
    </location>
</feature>
<dbReference type="RefSeq" id="WP_129424000.1">
    <property type="nucleotide sequence ID" value="NZ_SDWV01000001.1"/>
</dbReference>
<dbReference type="GO" id="GO:0000155">
    <property type="term" value="F:phosphorelay sensor kinase activity"/>
    <property type="evidence" value="ECO:0007669"/>
    <property type="project" value="InterPro"/>
</dbReference>
<evidence type="ECO:0000256" key="7">
    <source>
        <dbReference type="ARBA" id="ARBA00022840"/>
    </source>
</evidence>
<evidence type="ECO:0000256" key="8">
    <source>
        <dbReference type="ARBA" id="ARBA00023012"/>
    </source>
</evidence>
<dbReference type="EMBL" id="SDWV01000001">
    <property type="protein sequence ID" value="RYC14832.1"/>
    <property type="molecule type" value="Genomic_DNA"/>
</dbReference>
<dbReference type="AlphaFoldDB" id="A0A4Q2T7P8"/>
<evidence type="ECO:0000256" key="1">
    <source>
        <dbReference type="ARBA" id="ARBA00000085"/>
    </source>
</evidence>
<dbReference type="Proteomes" id="UP000291101">
    <property type="component" value="Unassembled WGS sequence"/>
</dbReference>
<feature type="transmembrane region" description="Helical" evidence="9">
    <location>
        <begin position="179"/>
        <end position="201"/>
    </location>
</feature>
<evidence type="ECO:0000259" key="11">
    <source>
        <dbReference type="Pfam" id="PF07730"/>
    </source>
</evidence>
<keyword evidence="6" id="KW-0418">Kinase</keyword>
<feature type="domain" description="Histidine kinase/HSP90-like ATPase" evidence="10">
    <location>
        <begin position="576"/>
        <end position="658"/>
    </location>
</feature>
<feature type="transmembrane region" description="Helical" evidence="9">
    <location>
        <begin position="278"/>
        <end position="303"/>
    </location>
</feature>
<dbReference type="CDD" id="cd16917">
    <property type="entry name" value="HATPase_UhpB-NarQ-NarX-like"/>
    <property type="match status" value="1"/>
</dbReference>
<keyword evidence="9" id="KW-0472">Membrane</keyword>